<evidence type="ECO:0000256" key="1">
    <source>
        <dbReference type="ARBA" id="ARBA00010370"/>
    </source>
</evidence>
<dbReference type="EMBL" id="KB305006">
    <property type="protein sequence ID" value="ELU01453.1"/>
    <property type="molecule type" value="Genomic_DNA"/>
</dbReference>
<evidence type="ECO:0000256" key="3">
    <source>
        <dbReference type="ARBA" id="ARBA00022723"/>
    </source>
</evidence>
<evidence type="ECO:0000256" key="8">
    <source>
        <dbReference type="PIRSR" id="PIRSR621190-2"/>
    </source>
</evidence>
<comment type="cofactor">
    <cofactor evidence="8">
        <name>Zn(2+)</name>
        <dbReference type="ChEBI" id="CHEBI:29105"/>
    </cofactor>
    <text evidence="8">Binds 2 Zn(2+) ions per subunit.</text>
</comment>
<feature type="binding site" evidence="8">
    <location>
        <position position="104"/>
    </location>
    <ligand>
        <name>Ca(2+)</name>
        <dbReference type="ChEBI" id="CHEBI:29108"/>
        <label>1</label>
    </ligand>
</feature>
<feature type="binding site" evidence="8">
    <location>
        <position position="106"/>
    </location>
    <ligand>
        <name>Ca(2+)</name>
        <dbReference type="ChEBI" id="CHEBI:29108"/>
        <label>3</label>
    </ligand>
</feature>
<dbReference type="InterPro" id="IPR036375">
    <property type="entry name" value="Hemopexin-like_dom_sf"/>
</dbReference>
<evidence type="ECO:0000256" key="9">
    <source>
        <dbReference type="PROSITE-ProRule" id="PRU01011"/>
    </source>
</evidence>
<dbReference type="Gene3D" id="3.40.390.10">
    <property type="entry name" value="Collagenase (Catalytic Domain)"/>
    <property type="match status" value="1"/>
</dbReference>
<evidence type="ECO:0000256" key="6">
    <source>
        <dbReference type="ARBA" id="ARBA00023049"/>
    </source>
</evidence>
<dbReference type="InterPro" id="IPR001818">
    <property type="entry name" value="Pept_M10_metallopeptidase"/>
</dbReference>
<dbReference type="InterPro" id="IPR018487">
    <property type="entry name" value="Hemopexin-like_repeat"/>
</dbReference>
<dbReference type="GO" id="GO:0031012">
    <property type="term" value="C:extracellular matrix"/>
    <property type="evidence" value="ECO:0007669"/>
    <property type="project" value="InterPro"/>
</dbReference>
<keyword evidence="4" id="KW-0378">Hydrolase</keyword>
<gene>
    <name evidence="11" type="ORF">CAPTEDRAFT_83499</name>
</gene>
<dbReference type="InterPro" id="IPR033739">
    <property type="entry name" value="M10A_MMP"/>
</dbReference>
<dbReference type="OMA" id="KWATNIA"/>
<dbReference type="InterPro" id="IPR024079">
    <property type="entry name" value="MetalloPept_cat_dom_sf"/>
</dbReference>
<evidence type="ECO:0000256" key="2">
    <source>
        <dbReference type="ARBA" id="ARBA00022670"/>
    </source>
</evidence>
<dbReference type="PANTHER" id="PTHR10201:SF323">
    <property type="entry name" value="MATRIX METALLOPROTEINASE-21"/>
    <property type="match status" value="1"/>
</dbReference>
<feature type="non-terminal residue" evidence="11">
    <location>
        <position position="267"/>
    </location>
</feature>
<dbReference type="Pfam" id="PF00045">
    <property type="entry name" value="Hemopexin"/>
    <property type="match status" value="1"/>
</dbReference>
<dbReference type="OrthoDB" id="406838at2759"/>
<evidence type="ECO:0000313" key="12">
    <source>
        <dbReference type="EnsemblMetazoa" id="CapteP83499"/>
    </source>
</evidence>
<feature type="repeat" description="Hemopexin" evidence="9">
    <location>
        <begin position="179"/>
        <end position="239"/>
    </location>
</feature>
<dbReference type="EnsemblMetazoa" id="CapteT83499">
    <property type="protein sequence ID" value="CapteP83499"/>
    <property type="gene ID" value="CapteG83499"/>
</dbReference>
<evidence type="ECO:0000259" key="10">
    <source>
        <dbReference type="SMART" id="SM00235"/>
    </source>
</evidence>
<dbReference type="STRING" id="283909.R7UCF6"/>
<dbReference type="HOGENOM" id="CLU_015489_8_2_1"/>
<feature type="binding site" evidence="8">
    <location>
        <position position="199"/>
    </location>
    <ligand>
        <name>Ca(2+)</name>
        <dbReference type="ChEBI" id="CHEBI:29108"/>
        <label>5</label>
    </ligand>
</feature>
<feature type="binding site" evidence="8">
    <location>
        <position position="93"/>
    </location>
    <ligand>
        <name>Zn(2+)</name>
        <dbReference type="ChEBI" id="CHEBI:29105"/>
        <label>1</label>
    </ligand>
</feature>
<dbReference type="PROSITE" id="PS51642">
    <property type="entry name" value="HEMOPEXIN_2"/>
    <property type="match status" value="1"/>
</dbReference>
<feature type="binding site" evidence="8">
    <location>
        <position position="85"/>
    </location>
    <ligand>
        <name>Ca(2+)</name>
        <dbReference type="ChEBI" id="CHEBI:29108"/>
        <label>3</label>
    </ligand>
</feature>
<keyword evidence="3 8" id="KW-0479">Metal-binding</keyword>
<dbReference type="SUPFAM" id="SSF55486">
    <property type="entry name" value="Metalloproteases ('zincins'), catalytic domain"/>
    <property type="match status" value="1"/>
</dbReference>
<feature type="binding site" evidence="8">
    <location>
        <position position="244"/>
    </location>
    <ligand>
        <name>Ca(2+)</name>
        <dbReference type="ChEBI" id="CHEBI:29108"/>
        <label>4</label>
    </ligand>
</feature>
<dbReference type="SMART" id="SM00235">
    <property type="entry name" value="ZnMc"/>
    <property type="match status" value="1"/>
</dbReference>
<comment type="similarity">
    <text evidence="1">Belongs to the peptidase M10A family.</text>
</comment>
<feature type="binding site" evidence="8">
    <location>
        <position position="132"/>
    </location>
    <ligand>
        <name>Zn(2+)</name>
        <dbReference type="ChEBI" id="CHEBI:29105"/>
        <label>2</label>
        <note>catalytic</note>
    </ligand>
</feature>
<feature type="active site" evidence="7">
    <location>
        <position position="133"/>
    </location>
</feature>
<evidence type="ECO:0000256" key="5">
    <source>
        <dbReference type="ARBA" id="ARBA00022833"/>
    </source>
</evidence>
<dbReference type="Proteomes" id="UP000014760">
    <property type="component" value="Unassembled WGS sequence"/>
</dbReference>
<dbReference type="PRINTS" id="PR00138">
    <property type="entry name" value="MATRIXIN"/>
</dbReference>
<dbReference type="PANTHER" id="PTHR10201">
    <property type="entry name" value="MATRIX METALLOPROTEINASE"/>
    <property type="match status" value="1"/>
</dbReference>
<dbReference type="GO" id="GO:0008270">
    <property type="term" value="F:zinc ion binding"/>
    <property type="evidence" value="ECO:0007669"/>
    <property type="project" value="InterPro"/>
</dbReference>
<keyword evidence="6" id="KW-0482">Metalloprotease</keyword>
<feature type="non-terminal residue" evidence="11">
    <location>
        <position position="1"/>
    </location>
</feature>
<dbReference type="InterPro" id="IPR006026">
    <property type="entry name" value="Peptidase_Metallo"/>
</dbReference>
<evidence type="ECO:0000313" key="11">
    <source>
        <dbReference type="EMBL" id="ELU01453.1"/>
    </source>
</evidence>
<dbReference type="Pfam" id="PF00413">
    <property type="entry name" value="Peptidase_M10"/>
    <property type="match status" value="1"/>
</dbReference>
<evidence type="ECO:0000256" key="4">
    <source>
        <dbReference type="ARBA" id="ARBA00022801"/>
    </source>
</evidence>
<feature type="binding site" evidence="8">
    <location>
        <position position="77"/>
    </location>
    <ligand>
        <name>Zn(2+)</name>
        <dbReference type="ChEBI" id="CHEBI:29105"/>
        <label>1</label>
    </ligand>
</feature>
<feature type="binding site" evidence="8">
    <location>
        <position position="142"/>
    </location>
    <ligand>
        <name>Zn(2+)</name>
        <dbReference type="ChEBI" id="CHEBI:29105"/>
        <label>2</label>
        <note>catalytic</note>
    </ligand>
</feature>
<name>R7UCF6_CAPTE</name>
<evidence type="ECO:0000313" key="13">
    <source>
        <dbReference type="Proteomes" id="UP000014760"/>
    </source>
</evidence>
<keyword evidence="2" id="KW-0645">Protease</keyword>
<feature type="binding site" evidence="8">
    <location>
        <position position="150"/>
    </location>
    <ligand>
        <name>Zn(2+)</name>
        <dbReference type="ChEBI" id="CHEBI:29105"/>
        <label>2</label>
        <note>catalytic</note>
    </ligand>
</feature>
<dbReference type="EMBL" id="AMQN01009233">
    <property type="status" value="NOT_ANNOTATED_CDS"/>
    <property type="molecule type" value="Genomic_DNA"/>
</dbReference>
<feature type="binding site" evidence="8">
    <location>
        <position position="67"/>
    </location>
    <ligand>
        <name>Ca(2+)</name>
        <dbReference type="ChEBI" id="CHEBI:29108"/>
        <label>2</label>
    </ligand>
</feature>
<feature type="domain" description="Peptidase metallopeptidase" evidence="10">
    <location>
        <begin position="16"/>
        <end position="177"/>
    </location>
</feature>
<keyword evidence="5 8" id="KW-0862">Zinc</keyword>
<keyword evidence="13" id="KW-1185">Reference proteome</keyword>
<dbReference type="GO" id="GO:0030198">
    <property type="term" value="P:extracellular matrix organization"/>
    <property type="evidence" value="ECO:0007669"/>
    <property type="project" value="TreeGrafter"/>
</dbReference>
<keyword evidence="8" id="KW-0106">Calcium</keyword>
<reference evidence="13" key="1">
    <citation type="submission" date="2012-12" db="EMBL/GenBank/DDBJ databases">
        <authorList>
            <person name="Hellsten U."/>
            <person name="Grimwood J."/>
            <person name="Chapman J.A."/>
            <person name="Shapiro H."/>
            <person name="Aerts A."/>
            <person name="Otillar R.P."/>
            <person name="Terry A.Y."/>
            <person name="Boore J.L."/>
            <person name="Simakov O."/>
            <person name="Marletaz F."/>
            <person name="Cho S.-J."/>
            <person name="Edsinger-Gonzales E."/>
            <person name="Havlak P."/>
            <person name="Kuo D.-H."/>
            <person name="Larsson T."/>
            <person name="Lv J."/>
            <person name="Arendt D."/>
            <person name="Savage R."/>
            <person name="Osoegawa K."/>
            <person name="de Jong P."/>
            <person name="Lindberg D.R."/>
            <person name="Seaver E.C."/>
            <person name="Weisblat D.A."/>
            <person name="Putnam N.H."/>
            <person name="Grigoriev I.V."/>
            <person name="Rokhsar D.S."/>
        </authorList>
    </citation>
    <scope>NUCLEOTIDE SEQUENCE</scope>
    <source>
        <strain evidence="13">I ESC-2004</strain>
    </source>
</reference>
<dbReference type="SUPFAM" id="SSF50923">
    <property type="entry name" value="Hemopexin-like domain"/>
    <property type="match status" value="1"/>
</dbReference>
<evidence type="ECO:0000256" key="7">
    <source>
        <dbReference type="PIRSR" id="PIRSR621190-1"/>
    </source>
</evidence>
<protein>
    <recommendedName>
        <fullName evidence="10">Peptidase metallopeptidase domain-containing protein</fullName>
    </recommendedName>
</protein>
<dbReference type="GO" id="GO:0006508">
    <property type="term" value="P:proteolysis"/>
    <property type="evidence" value="ECO:0007669"/>
    <property type="project" value="UniProtKB-KW"/>
</dbReference>
<organism evidence="11">
    <name type="scientific">Capitella teleta</name>
    <name type="common">Polychaete worm</name>
    <dbReference type="NCBI Taxonomy" id="283909"/>
    <lineage>
        <taxon>Eukaryota</taxon>
        <taxon>Metazoa</taxon>
        <taxon>Spiralia</taxon>
        <taxon>Lophotrochozoa</taxon>
        <taxon>Annelida</taxon>
        <taxon>Polychaeta</taxon>
        <taxon>Sedentaria</taxon>
        <taxon>Scolecida</taxon>
        <taxon>Capitellidae</taxon>
        <taxon>Capitella</taxon>
    </lineage>
</organism>
<accession>R7UCF6</accession>
<feature type="binding site" evidence="8">
    <location>
        <position position="136"/>
    </location>
    <ligand>
        <name>Zn(2+)</name>
        <dbReference type="ChEBI" id="CHEBI:29105"/>
        <label>2</label>
        <note>catalytic</note>
    </ligand>
</feature>
<dbReference type="CDD" id="cd04278">
    <property type="entry name" value="ZnMc_MMP"/>
    <property type="match status" value="1"/>
</dbReference>
<dbReference type="GO" id="GO:0004222">
    <property type="term" value="F:metalloendopeptidase activity"/>
    <property type="evidence" value="ECO:0007669"/>
    <property type="project" value="InterPro"/>
</dbReference>
<proteinExistence type="inferred from homology"/>
<dbReference type="Gene3D" id="2.110.10.10">
    <property type="entry name" value="Hemopexin-like domain"/>
    <property type="match status" value="1"/>
</dbReference>
<feature type="binding site" evidence="8">
    <location>
        <position position="103"/>
    </location>
    <ligand>
        <name>Ca(2+)</name>
        <dbReference type="ChEBI" id="CHEBI:29108"/>
        <label>3</label>
    </ligand>
</feature>
<dbReference type="GO" id="GO:0030574">
    <property type="term" value="P:collagen catabolic process"/>
    <property type="evidence" value="ECO:0007669"/>
    <property type="project" value="TreeGrafter"/>
</dbReference>
<comment type="cofactor">
    <cofactor evidence="8">
        <name>Ca(2+)</name>
        <dbReference type="ChEBI" id="CHEBI:29108"/>
    </cofactor>
    <text evidence="8">Can bind about 5 Ca(2+) ions per subunit.</text>
</comment>
<feature type="binding site" evidence="8">
    <location>
        <position position="86"/>
    </location>
    <ligand>
        <name>Ca(2+)</name>
        <dbReference type="ChEBI" id="CHEBI:29108"/>
        <label>3</label>
    </ligand>
</feature>
<sequence>DEVTDEGRSNVRFEQQEVCWRLLDTGISHRIPAQDQEIFLELSFRRFSEVCPIKFKQCTTRPFSDVDILIAFGREDHQNCDKPFDGNGGELAHSWIAGNIHFDDAENYKSLQDWQAKEGSPMGISLLKVAVHEIGHVLGLFHVNNENSIMYPIYHNMKDNFEISRDDRRAVQQLYGVCKGRFDIVMDWVRKKYSPGSFIPEYKYNSYFFRGDSYWLYENPEDRPRYGDPLEVKAQWPGVPANMDAYTQIFTEGLLEYEITTLFFKGI</sequence>
<reference evidence="12" key="3">
    <citation type="submission" date="2015-06" db="UniProtKB">
        <authorList>
            <consortium name="EnsemblMetazoa"/>
        </authorList>
    </citation>
    <scope>IDENTIFICATION</scope>
</reference>
<dbReference type="InterPro" id="IPR021190">
    <property type="entry name" value="Pept_M10A"/>
</dbReference>
<dbReference type="AlphaFoldDB" id="R7UCF6"/>
<feature type="binding site" evidence="8">
    <location>
        <position position="101"/>
    </location>
    <ligand>
        <name>Zn(2+)</name>
        <dbReference type="ChEBI" id="CHEBI:29105"/>
        <label>1</label>
    </ligand>
</feature>
<feature type="binding site" evidence="8">
    <location>
        <position position="106"/>
    </location>
    <ligand>
        <name>Ca(2+)</name>
        <dbReference type="ChEBI" id="CHEBI:29108"/>
        <label>1</label>
    </ligand>
</feature>
<reference evidence="11 13" key="2">
    <citation type="journal article" date="2013" name="Nature">
        <title>Insights into bilaterian evolution from three spiralian genomes.</title>
        <authorList>
            <person name="Simakov O."/>
            <person name="Marletaz F."/>
            <person name="Cho S.J."/>
            <person name="Edsinger-Gonzales E."/>
            <person name="Havlak P."/>
            <person name="Hellsten U."/>
            <person name="Kuo D.H."/>
            <person name="Larsson T."/>
            <person name="Lv J."/>
            <person name="Arendt D."/>
            <person name="Savage R."/>
            <person name="Osoegawa K."/>
            <person name="de Jong P."/>
            <person name="Grimwood J."/>
            <person name="Chapman J.A."/>
            <person name="Shapiro H."/>
            <person name="Aerts A."/>
            <person name="Otillar R.P."/>
            <person name="Terry A.Y."/>
            <person name="Boore J.L."/>
            <person name="Grigoriev I.V."/>
            <person name="Lindberg D.R."/>
            <person name="Seaver E.C."/>
            <person name="Weisblat D.A."/>
            <person name="Putnam N.H."/>
            <person name="Rokhsar D.S."/>
        </authorList>
    </citation>
    <scope>NUCLEOTIDE SEQUENCE</scope>
    <source>
        <strain evidence="11 13">I ESC-2004</strain>
    </source>
</reference>